<evidence type="ECO:0000256" key="2">
    <source>
        <dbReference type="SAM" id="Phobius"/>
    </source>
</evidence>
<feature type="compositionally biased region" description="Polar residues" evidence="1">
    <location>
        <begin position="414"/>
        <end position="428"/>
    </location>
</feature>
<keyword evidence="2" id="KW-1133">Transmembrane helix</keyword>
<gene>
    <name evidence="3" type="ORF">CVT24_012314</name>
</gene>
<feature type="compositionally biased region" description="Low complexity" evidence="1">
    <location>
        <begin position="399"/>
        <end position="413"/>
    </location>
</feature>
<dbReference type="EMBL" id="NHTK01005825">
    <property type="protein sequence ID" value="PPQ73291.1"/>
    <property type="molecule type" value="Genomic_DNA"/>
</dbReference>
<keyword evidence="2" id="KW-0472">Membrane</keyword>
<sequence length="467" mass="47540">MQSNIFLPLFSHRFFENKGAVAGVFTVVGLIGLALLVALVTNAVRRRRARKFDRELAEATAAAAAAPAPAFLDDEDEYDKYNHSNGYNRGGGGGMYGAAEGGYGGGYNGGGGFSDVSSHGTYNQPPMSVGHESYGMREMGGGGPVGVGEIYDGGYGAAGVGAAGMGVAGAAGIGVARARSMKNPGDGAYASALQDGSVPYAAFAAGPSSTSPPPGQGHRSQTSNLDILEAAGMGQHVHGAGAGLARGQSQGKNAYAAYPSQVQPQQAQLYHRGSPSQDWNQGQQGGHGVDAQSYSTHSTHYSGQTMAGQALGGFNALGGQQQQPAMPQQAQVYYPPGHSAQQQGYQHGQGYGQQQPHHGVVEEEEDDAYGGYVADAGPAYPSGVAFGAYHPPGGAGGVATATTTGSGSAPTSGNGVSTSTAPSSQPSVYSDKMPNPFDKKGGGQYVDDDVESVVEPEPRRVLKVANE</sequence>
<evidence type="ECO:0000313" key="4">
    <source>
        <dbReference type="Proteomes" id="UP000284842"/>
    </source>
</evidence>
<proteinExistence type="predicted"/>
<keyword evidence="2" id="KW-0812">Transmembrane</keyword>
<feature type="region of interest" description="Disordered" evidence="1">
    <location>
        <begin position="268"/>
        <end position="300"/>
    </location>
</feature>
<evidence type="ECO:0000313" key="3">
    <source>
        <dbReference type="EMBL" id="PPQ73291.1"/>
    </source>
</evidence>
<dbReference type="InParanoid" id="A0A409W466"/>
<dbReference type="AlphaFoldDB" id="A0A409W466"/>
<dbReference type="Proteomes" id="UP000284842">
    <property type="component" value="Unassembled WGS sequence"/>
</dbReference>
<name>A0A409W466_9AGAR</name>
<keyword evidence="4" id="KW-1185">Reference proteome</keyword>
<organism evidence="3 4">
    <name type="scientific">Panaeolus cyanescens</name>
    <dbReference type="NCBI Taxonomy" id="181874"/>
    <lineage>
        <taxon>Eukaryota</taxon>
        <taxon>Fungi</taxon>
        <taxon>Dikarya</taxon>
        <taxon>Basidiomycota</taxon>
        <taxon>Agaricomycotina</taxon>
        <taxon>Agaricomycetes</taxon>
        <taxon>Agaricomycetidae</taxon>
        <taxon>Agaricales</taxon>
        <taxon>Agaricineae</taxon>
        <taxon>Galeropsidaceae</taxon>
        <taxon>Panaeolus</taxon>
    </lineage>
</organism>
<dbReference type="STRING" id="181874.A0A409W466"/>
<feature type="compositionally biased region" description="Polar residues" evidence="1">
    <location>
        <begin position="268"/>
        <end position="282"/>
    </location>
</feature>
<evidence type="ECO:0000256" key="1">
    <source>
        <dbReference type="SAM" id="MobiDB-lite"/>
    </source>
</evidence>
<accession>A0A409W466</accession>
<feature type="compositionally biased region" description="Low complexity" evidence="1">
    <location>
        <begin position="341"/>
        <end position="357"/>
    </location>
</feature>
<reference evidence="3 4" key="1">
    <citation type="journal article" date="2018" name="Evol. Lett.">
        <title>Horizontal gene cluster transfer increased hallucinogenic mushroom diversity.</title>
        <authorList>
            <person name="Reynolds H.T."/>
            <person name="Vijayakumar V."/>
            <person name="Gluck-Thaler E."/>
            <person name="Korotkin H.B."/>
            <person name="Matheny P.B."/>
            <person name="Slot J.C."/>
        </authorList>
    </citation>
    <scope>NUCLEOTIDE SEQUENCE [LARGE SCALE GENOMIC DNA]</scope>
    <source>
        <strain evidence="3 4">2629</strain>
    </source>
</reference>
<dbReference type="OrthoDB" id="3068832at2759"/>
<feature type="region of interest" description="Disordered" evidence="1">
    <location>
        <begin position="338"/>
        <end position="357"/>
    </location>
</feature>
<protein>
    <submittedName>
        <fullName evidence="3">Uncharacterized protein</fullName>
    </submittedName>
</protein>
<feature type="transmembrane region" description="Helical" evidence="2">
    <location>
        <begin position="20"/>
        <end position="44"/>
    </location>
</feature>
<feature type="region of interest" description="Disordered" evidence="1">
    <location>
        <begin position="399"/>
        <end position="467"/>
    </location>
</feature>
<feature type="compositionally biased region" description="Basic and acidic residues" evidence="1">
    <location>
        <begin position="456"/>
        <end position="467"/>
    </location>
</feature>
<comment type="caution">
    <text evidence="3">The sequence shown here is derived from an EMBL/GenBank/DDBJ whole genome shotgun (WGS) entry which is preliminary data.</text>
</comment>